<keyword evidence="6 12" id="KW-0408">Iron</keyword>
<keyword evidence="5 12" id="KW-0378">Hydrolase</keyword>
<dbReference type="HAMAP" id="MF_00942">
    <property type="entry name" value="Nth"/>
    <property type="match status" value="1"/>
</dbReference>
<dbReference type="Proteomes" id="UP000018951">
    <property type="component" value="Unassembled WGS sequence"/>
</dbReference>
<evidence type="ECO:0000256" key="8">
    <source>
        <dbReference type="ARBA" id="ARBA00023125"/>
    </source>
</evidence>
<dbReference type="InterPro" id="IPR005759">
    <property type="entry name" value="Nth"/>
</dbReference>
<keyword evidence="11 12" id="KW-0326">Glycosidase</keyword>
<keyword evidence="14" id="KW-0540">Nuclease</keyword>
<feature type="domain" description="HhH-GPD" evidence="13">
    <location>
        <begin position="39"/>
        <end position="186"/>
    </location>
</feature>
<evidence type="ECO:0000256" key="10">
    <source>
        <dbReference type="ARBA" id="ARBA00023239"/>
    </source>
</evidence>
<keyword evidence="10 12" id="KW-0456">Lyase</keyword>
<keyword evidence="2 12" id="KW-0004">4Fe-4S</keyword>
<accession>W2UZH4</accession>
<comment type="cofactor">
    <cofactor evidence="12">
        <name>[4Fe-4S] cluster</name>
        <dbReference type="ChEBI" id="CHEBI:49883"/>
    </cofactor>
    <text evidence="12">Binds 1 [4Fe-4S] cluster.</text>
</comment>
<comment type="caution">
    <text evidence="14">The sequence shown here is derived from an EMBL/GenBank/DDBJ whole genome shotgun (WGS) entry which is preliminary data.</text>
</comment>
<organism evidence="14 15">
    <name type="scientific">Candidatus Xenolissoclinum pacificiensis L6</name>
    <dbReference type="NCBI Taxonomy" id="1401685"/>
    <lineage>
        <taxon>Bacteria</taxon>
        <taxon>Pseudomonadati</taxon>
        <taxon>Pseudomonadota</taxon>
        <taxon>Alphaproteobacteria</taxon>
        <taxon>Rickettsiales</taxon>
        <taxon>Anaplasmataceae</taxon>
        <taxon>Candidatus Xenolissoclinum</taxon>
    </lineage>
</organism>
<evidence type="ECO:0000256" key="2">
    <source>
        <dbReference type="ARBA" id="ARBA00022485"/>
    </source>
</evidence>
<dbReference type="EC" id="4.2.99.18" evidence="12"/>
<dbReference type="InterPro" id="IPR023170">
    <property type="entry name" value="HhH_base_excis_C"/>
</dbReference>
<feature type="binding site" evidence="12">
    <location>
        <position position="188"/>
    </location>
    <ligand>
        <name>[4Fe-4S] cluster</name>
        <dbReference type="ChEBI" id="CHEBI:49883"/>
    </ligand>
</feature>
<evidence type="ECO:0000313" key="15">
    <source>
        <dbReference type="Proteomes" id="UP000018951"/>
    </source>
</evidence>
<protein>
    <recommendedName>
        <fullName evidence="12">Endonuclease III</fullName>
        <ecNumber evidence="12">4.2.99.18</ecNumber>
    </recommendedName>
    <alternativeName>
        <fullName evidence="12">DNA-(apurinic or apyrimidinic site) lyase</fullName>
    </alternativeName>
</protein>
<keyword evidence="4 12" id="KW-0227">DNA damage</keyword>
<evidence type="ECO:0000256" key="12">
    <source>
        <dbReference type="HAMAP-Rule" id="MF_00942"/>
    </source>
</evidence>
<dbReference type="GO" id="GO:0051539">
    <property type="term" value="F:4 iron, 4 sulfur cluster binding"/>
    <property type="evidence" value="ECO:0007669"/>
    <property type="project" value="UniProtKB-UniRule"/>
</dbReference>
<keyword evidence="14" id="KW-0255">Endonuclease</keyword>
<feature type="binding site" evidence="12">
    <location>
        <position position="195"/>
    </location>
    <ligand>
        <name>[4Fe-4S] cluster</name>
        <dbReference type="ChEBI" id="CHEBI:49883"/>
    </ligand>
</feature>
<evidence type="ECO:0000256" key="7">
    <source>
        <dbReference type="ARBA" id="ARBA00023014"/>
    </source>
</evidence>
<evidence type="ECO:0000259" key="13">
    <source>
        <dbReference type="SMART" id="SM00478"/>
    </source>
</evidence>
<dbReference type="Gene3D" id="1.10.1670.10">
    <property type="entry name" value="Helix-hairpin-Helix base-excision DNA repair enzymes (C-terminal)"/>
    <property type="match status" value="1"/>
</dbReference>
<dbReference type="AlphaFoldDB" id="W2UZH4"/>
<dbReference type="EMBL" id="AXCJ01000005">
    <property type="protein sequence ID" value="ETO91369.1"/>
    <property type="molecule type" value="Genomic_DNA"/>
</dbReference>
<comment type="catalytic activity">
    <reaction evidence="12">
        <text>2'-deoxyribonucleotide-(2'-deoxyribose 5'-phosphate)-2'-deoxyribonucleotide-DNA = a 3'-end 2'-deoxyribonucleotide-(2,3-dehydro-2,3-deoxyribose 5'-phosphate)-DNA + a 5'-end 5'-phospho-2'-deoxyribonucleoside-DNA + H(+)</text>
        <dbReference type="Rhea" id="RHEA:66592"/>
        <dbReference type="Rhea" id="RHEA-COMP:13180"/>
        <dbReference type="Rhea" id="RHEA-COMP:16897"/>
        <dbReference type="Rhea" id="RHEA-COMP:17067"/>
        <dbReference type="ChEBI" id="CHEBI:15378"/>
        <dbReference type="ChEBI" id="CHEBI:136412"/>
        <dbReference type="ChEBI" id="CHEBI:157695"/>
        <dbReference type="ChEBI" id="CHEBI:167181"/>
        <dbReference type="EC" id="4.2.99.18"/>
    </reaction>
</comment>
<dbReference type="STRING" id="1401685.P857_280"/>
<dbReference type="Pfam" id="PF10576">
    <property type="entry name" value="EndIII_4Fe-2S"/>
    <property type="match status" value="1"/>
</dbReference>
<dbReference type="PATRIC" id="fig|1401685.3.peg.568"/>
<dbReference type="SUPFAM" id="SSF48150">
    <property type="entry name" value="DNA-glycosylase"/>
    <property type="match status" value="1"/>
</dbReference>
<evidence type="ECO:0000313" key="14">
    <source>
        <dbReference type="EMBL" id="ETO91369.1"/>
    </source>
</evidence>
<dbReference type="SMART" id="SM00478">
    <property type="entry name" value="ENDO3c"/>
    <property type="match status" value="1"/>
</dbReference>
<dbReference type="PIRSF" id="PIRSF001435">
    <property type="entry name" value="Nth"/>
    <property type="match status" value="1"/>
</dbReference>
<dbReference type="InterPro" id="IPR011257">
    <property type="entry name" value="DNA_glycosylase"/>
</dbReference>
<sequence length="216" mass="24860">MKNKHDINKIFQIFHSVNPYPRIELEYHNSYTLLVAVLLSAQSTDKMVNRVTSKLFKVIDNPKAMIELGLEGLIEYIRSIGLYNSKSCNIINLSKKLVSDSVAEIPNDFDYLLSLPGIGRKSASVILNSYYNEPYIGVDTHVHRVSNRIGLVKTKNAHETEKSLYKCAPIENRIYVHHWLVLHGRYVCKARNPECDKCIVRGYCAKYRKDNKRKDS</sequence>
<reference evidence="14 15" key="1">
    <citation type="journal article" date="2013" name="PLoS ONE">
        <title>Bacterial endosymbiosis in a chordate host: long-term co-evolution and conservation of secondary metabolism.</title>
        <authorList>
            <person name="Kwan J.C."/>
            <person name="Schmidt E.W."/>
        </authorList>
    </citation>
    <scope>NUCLEOTIDE SEQUENCE [LARGE SCALE GENOMIC DNA]</scope>
    <source>
        <strain evidence="15">L6</strain>
    </source>
</reference>
<name>W2UZH4_9RICK</name>
<dbReference type="GO" id="GO:0140078">
    <property type="term" value="F:class I DNA-(apurinic or apyrimidinic site) endonuclease activity"/>
    <property type="evidence" value="ECO:0007669"/>
    <property type="project" value="UniProtKB-EC"/>
</dbReference>
<dbReference type="CDD" id="cd00056">
    <property type="entry name" value="ENDO3c"/>
    <property type="match status" value="1"/>
</dbReference>
<gene>
    <name evidence="12 14" type="primary">nth</name>
    <name evidence="14" type="ORF">P857_280</name>
</gene>
<dbReference type="FunFam" id="1.10.1670.10:FF:000001">
    <property type="entry name" value="Endonuclease III"/>
    <property type="match status" value="1"/>
</dbReference>
<dbReference type="InterPro" id="IPR003265">
    <property type="entry name" value="HhH-GPD_domain"/>
</dbReference>
<comment type="function">
    <text evidence="12">DNA repair enzyme that has both DNA N-glycosylase activity and AP-lyase activity. The DNA N-glycosylase activity releases various damaged pyrimidines from DNA by cleaving the N-glycosidic bond, leaving an AP (apurinic/apyrimidinic) site. The AP-lyase activity cleaves the phosphodiester bond 3' to the AP site by a beta-elimination, leaving a 3'-terminal unsaturated sugar and a product with a terminal 5'-phosphate.</text>
</comment>
<dbReference type="GO" id="GO:0006285">
    <property type="term" value="P:base-excision repair, AP site formation"/>
    <property type="evidence" value="ECO:0007669"/>
    <property type="project" value="TreeGrafter"/>
</dbReference>
<dbReference type="InterPro" id="IPR003651">
    <property type="entry name" value="Endonuclease3_FeS-loop_motif"/>
</dbReference>
<dbReference type="Pfam" id="PF00730">
    <property type="entry name" value="HhH-GPD"/>
    <property type="match status" value="1"/>
</dbReference>
<keyword evidence="8 12" id="KW-0238">DNA-binding</keyword>
<evidence type="ECO:0000256" key="6">
    <source>
        <dbReference type="ARBA" id="ARBA00023004"/>
    </source>
</evidence>
<evidence type="ECO:0000256" key="3">
    <source>
        <dbReference type="ARBA" id="ARBA00022723"/>
    </source>
</evidence>
<feature type="binding site" evidence="12">
    <location>
        <position position="198"/>
    </location>
    <ligand>
        <name>[4Fe-4S] cluster</name>
        <dbReference type="ChEBI" id="CHEBI:49883"/>
    </ligand>
</feature>
<dbReference type="FunFam" id="1.10.340.30:FF:000001">
    <property type="entry name" value="Endonuclease III"/>
    <property type="match status" value="1"/>
</dbReference>
<dbReference type="Gene3D" id="1.10.340.30">
    <property type="entry name" value="Hypothetical protein, domain 2"/>
    <property type="match status" value="1"/>
</dbReference>
<evidence type="ECO:0000256" key="4">
    <source>
        <dbReference type="ARBA" id="ARBA00022763"/>
    </source>
</evidence>
<evidence type="ECO:0000256" key="1">
    <source>
        <dbReference type="ARBA" id="ARBA00008343"/>
    </source>
</evidence>
<dbReference type="SMART" id="SM00525">
    <property type="entry name" value="FES"/>
    <property type="match status" value="1"/>
</dbReference>
<evidence type="ECO:0000256" key="9">
    <source>
        <dbReference type="ARBA" id="ARBA00023204"/>
    </source>
</evidence>
<keyword evidence="3 12" id="KW-0479">Metal-binding</keyword>
<proteinExistence type="inferred from homology"/>
<dbReference type="GO" id="GO:0019104">
    <property type="term" value="F:DNA N-glycosylase activity"/>
    <property type="evidence" value="ECO:0007669"/>
    <property type="project" value="UniProtKB-UniRule"/>
</dbReference>
<dbReference type="PANTHER" id="PTHR10359">
    <property type="entry name" value="A/G-SPECIFIC ADENINE GLYCOSYLASE/ENDONUCLEASE III"/>
    <property type="match status" value="1"/>
</dbReference>
<dbReference type="GO" id="GO:0003677">
    <property type="term" value="F:DNA binding"/>
    <property type="evidence" value="ECO:0007669"/>
    <property type="project" value="UniProtKB-UniRule"/>
</dbReference>
<feature type="binding site" evidence="12">
    <location>
        <position position="204"/>
    </location>
    <ligand>
        <name>[4Fe-4S] cluster</name>
        <dbReference type="ChEBI" id="CHEBI:49883"/>
    </ligand>
</feature>
<keyword evidence="9 12" id="KW-0234">DNA repair</keyword>
<comment type="similarity">
    <text evidence="1 12">Belongs to the Nth/MutY family.</text>
</comment>
<dbReference type="PANTHER" id="PTHR10359:SF18">
    <property type="entry name" value="ENDONUCLEASE III"/>
    <property type="match status" value="1"/>
</dbReference>
<keyword evidence="7 12" id="KW-0411">Iron-sulfur</keyword>
<evidence type="ECO:0000256" key="11">
    <source>
        <dbReference type="ARBA" id="ARBA00023295"/>
    </source>
</evidence>
<keyword evidence="15" id="KW-1185">Reference proteome</keyword>
<evidence type="ECO:0000256" key="5">
    <source>
        <dbReference type="ARBA" id="ARBA00022801"/>
    </source>
</evidence>
<dbReference type="NCBIfam" id="TIGR01083">
    <property type="entry name" value="nth"/>
    <property type="match status" value="1"/>
</dbReference>
<dbReference type="GO" id="GO:0046872">
    <property type="term" value="F:metal ion binding"/>
    <property type="evidence" value="ECO:0007669"/>
    <property type="project" value="UniProtKB-KW"/>
</dbReference>